<dbReference type="AlphaFoldDB" id="A0AA91U289"/>
<protein>
    <submittedName>
        <fullName evidence="4">TetR family transcriptional regulator</fullName>
    </submittedName>
    <submittedName>
        <fullName evidence="5">TetR/AcrR family transcriptional regulator</fullName>
    </submittedName>
</protein>
<dbReference type="EMBL" id="CP033116">
    <property type="protein sequence ID" value="QFY55479.1"/>
    <property type="molecule type" value="Genomic_DNA"/>
</dbReference>
<dbReference type="Proteomes" id="UP000344571">
    <property type="component" value="Chromosome"/>
</dbReference>
<dbReference type="GO" id="GO:0003677">
    <property type="term" value="F:DNA binding"/>
    <property type="evidence" value="ECO:0007669"/>
    <property type="project" value="UniProtKB-UniRule"/>
</dbReference>
<dbReference type="Gene3D" id="1.10.357.10">
    <property type="entry name" value="Tetracycline Repressor, domain 2"/>
    <property type="match status" value="1"/>
</dbReference>
<sequence length="204" mass="23864">MKTRDRILLCTLALFNEHGEPNVTTLDIANELDISPGNLYYHFRGKEALLEALLDAFIDNTQGLLQLDIDPDELSPEDYWLFLHLLFESIISYRFLFQDLSNLTGRYGFINRAMQQWIAALRKTLLRVLLALREQGHMDCDDESLERLLDTLCQTFLFWLDYQRITRGDQQDASLGVRQVLGLLLPYLDADTREWMLMLINRYA</sequence>
<dbReference type="RefSeq" id="WP_096346639.1">
    <property type="nucleotide sequence ID" value="NZ_CP033116.1"/>
</dbReference>
<keyword evidence="7" id="KW-1185">Reference proteome</keyword>
<evidence type="ECO:0000313" key="5">
    <source>
        <dbReference type="EMBL" id="QFY55479.1"/>
    </source>
</evidence>
<dbReference type="EMBL" id="NWMT01000106">
    <property type="protein sequence ID" value="PCC99380.1"/>
    <property type="molecule type" value="Genomic_DNA"/>
</dbReference>
<accession>A0AA91U289</accession>
<dbReference type="InterPro" id="IPR050624">
    <property type="entry name" value="HTH-type_Tx_Regulator"/>
</dbReference>
<proteinExistence type="predicted"/>
<feature type="domain" description="HTH tetR-type" evidence="3">
    <location>
        <begin position="1"/>
        <end position="61"/>
    </location>
</feature>
<name>A0AA91U289_9GAMM</name>
<dbReference type="PANTHER" id="PTHR43479:SF12">
    <property type="entry name" value="TRANSCRIPTIONAL REGULATORY PROTEIN"/>
    <property type="match status" value="1"/>
</dbReference>
<evidence type="ECO:0000259" key="3">
    <source>
        <dbReference type="PROSITE" id="PS50977"/>
    </source>
</evidence>
<dbReference type="Proteomes" id="UP000243750">
    <property type="component" value="Unassembled WGS sequence"/>
</dbReference>
<dbReference type="PANTHER" id="PTHR43479">
    <property type="entry name" value="ACREF/ENVCD OPERON REPRESSOR-RELATED"/>
    <property type="match status" value="1"/>
</dbReference>
<dbReference type="PROSITE" id="PS50977">
    <property type="entry name" value="HTH_TETR_2"/>
    <property type="match status" value="1"/>
</dbReference>
<keyword evidence="1 2" id="KW-0238">DNA-binding</keyword>
<dbReference type="InterPro" id="IPR009057">
    <property type="entry name" value="Homeodomain-like_sf"/>
</dbReference>
<dbReference type="PRINTS" id="PR00455">
    <property type="entry name" value="HTHTETR"/>
</dbReference>
<dbReference type="InterPro" id="IPR025722">
    <property type="entry name" value="TetR"/>
</dbReference>
<evidence type="ECO:0000313" key="7">
    <source>
        <dbReference type="Proteomes" id="UP000344571"/>
    </source>
</evidence>
<evidence type="ECO:0000256" key="2">
    <source>
        <dbReference type="PROSITE-ProRule" id="PRU00335"/>
    </source>
</evidence>
<reference evidence="4 6" key="1">
    <citation type="submission" date="2017-09" db="EMBL/GenBank/DDBJ databases">
        <title>Bacterial and phytoplankton interrelationship in Kongsfjorden, an Arctic fjord.</title>
        <authorList>
            <person name="Sinha R."/>
            <person name="Krishnan K."/>
        </authorList>
    </citation>
    <scope>NUCLEOTIDE SEQUENCE [LARGE SCALE GENOMIC DNA]</scope>
    <source>
        <strain evidence="4 6">58</strain>
    </source>
</reference>
<reference evidence="5 7" key="2">
    <citation type="submission" date="2018-10" db="EMBL/GenBank/DDBJ databases">
        <title>Complete genome sequence of Pseudomonas pelagia strain Kongs-67.</title>
        <authorList>
            <person name="Sinha R.K."/>
            <person name="Krishnan K."/>
        </authorList>
    </citation>
    <scope>NUCLEOTIDE SEQUENCE [LARGE SCALE GENOMIC DNA]</scope>
    <source>
        <strain evidence="5 7">Kongs-67</strain>
    </source>
</reference>
<evidence type="ECO:0000256" key="1">
    <source>
        <dbReference type="ARBA" id="ARBA00023125"/>
    </source>
</evidence>
<organism evidence="4 6">
    <name type="scientific">Halopseudomonas pelagia</name>
    <dbReference type="NCBI Taxonomy" id="553151"/>
    <lineage>
        <taxon>Bacteria</taxon>
        <taxon>Pseudomonadati</taxon>
        <taxon>Pseudomonadota</taxon>
        <taxon>Gammaproteobacteria</taxon>
        <taxon>Pseudomonadales</taxon>
        <taxon>Pseudomonadaceae</taxon>
        <taxon>Halopseudomonas</taxon>
    </lineage>
</organism>
<dbReference type="SUPFAM" id="SSF46689">
    <property type="entry name" value="Homeodomain-like"/>
    <property type="match status" value="1"/>
</dbReference>
<evidence type="ECO:0000313" key="4">
    <source>
        <dbReference type="EMBL" id="PCC99380.1"/>
    </source>
</evidence>
<gene>
    <name evidence="4" type="ORF">CO192_10945</name>
    <name evidence="5" type="ORF">EAO82_03245</name>
</gene>
<dbReference type="Pfam" id="PF00440">
    <property type="entry name" value="TetR_N"/>
    <property type="match status" value="1"/>
</dbReference>
<feature type="DNA-binding region" description="H-T-H motif" evidence="2">
    <location>
        <begin position="24"/>
        <end position="43"/>
    </location>
</feature>
<evidence type="ECO:0000313" key="6">
    <source>
        <dbReference type="Proteomes" id="UP000243750"/>
    </source>
</evidence>
<dbReference type="InterPro" id="IPR001647">
    <property type="entry name" value="HTH_TetR"/>
</dbReference>
<dbReference type="Pfam" id="PF13972">
    <property type="entry name" value="TetR"/>
    <property type="match status" value="1"/>
</dbReference>